<keyword evidence="2" id="KW-0812">Transmembrane</keyword>
<feature type="compositionally biased region" description="Basic residues" evidence="1">
    <location>
        <begin position="74"/>
        <end position="85"/>
    </location>
</feature>
<evidence type="ECO:0000256" key="2">
    <source>
        <dbReference type="SAM" id="Phobius"/>
    </source>
</evidence>
<organism evidence="3">
    <name type="scientific">Candidatus Methanogaster sp. ANME-2c ERB4</name>
    <dbReference type="NCBI Taxonomy" id="2759911"/>
    <lineage>
        <taxon>Archaea</taxon>
        <taxon>Methanobacteriati</taxon>
        <taxon>Methanobacteriota</taxon>
        <taxon>Stenosarchaea group</taxon>
        <taxon>Methanomicrobia</taxon>
        <taxon>Methanosarcinales</taxon>
        <taxon>ANME-2 cluster</taxon>
        <taxon>Candidatus Methanogasteraceae</taxon>
        <taxon>Candidatus Methanogaster</taxon>
    </lineage>
</organism>
<evidence type="ECO:0000313" key="3">
    <source>
        <dbReference type="EMBL" id="QNO47887.1"/>
    </source>
</evidence>
<feature type="transmembrane region" description="Helical" evidence="2">
    <location>
        <begin position="104"/>
        <end position="129"/>
    </location>
</feature>
<keyword evidence="2" id="KW-0472">Membrane</keyword>
<evidence type="ECO:0000256" key="1">
    <source>
        <dbReference type="SAM" id="MobiDB-lite"/>
    </source>
</evidence>
<dbReference type="AlphaFoldDB" id="A0A7G9YIQ3"/>
<accession>A0A7G9YIQ3</accession>
<sequence length="232" mass="26068">MLVIYYLTLSTIGAALILVVSRFSSSDTNIIHLFDRMVVGVVFISSCVFGISLAVRPNWIKRFTERESHDAKKQQPRTKLRGRQGHHPDCERFESHTIKMKDKVLCAGCTGLALGSIASIFLMGVYILIPNEIPPTVVDISIMPGMVLIALNYIETVIPTRNTLLHLISNIFLVIGFFFVVIGIFQSAGSMIYGIFGILISFLWLDTRIRLSGWHHTRICEDCSETCKVYRA</sequence>
<proteinExistence type="predicted"/>
<feature type="transmembrane region" description="Helical" evidence="2">
    <location>
        <begin position="36"/>
        <end position="55"/>
    </location>
</feature>
<feature type="region of interest" description="Disordered" evidence="1">
    <location>
        <begin position="66"/>
        <end position="88"/>
    </location>
</feature>
<feature type="transmembrane region" description="Helical" evidence="2">
    <location>
        <begin position="165"/>
        <end position="185"/>
    </location>
</feature>
<feature type="transmembrane region" description="Helical" evidence="2">
    <location>
        <begin position="135"/>
        <end position="153"/>
    </location>
</feature>
<dbReference type="EMBL" id="MT631282">
    <property type="protein sequence ID" value="QNO47887.1"/>
    <property type="molecule type" value="Genomic_DNA"/>
</dbReference>
<keyword evidence="2" id="KW-1133">Transmembrane helix</keyword>
<feature type="transmembrane region" description="Helical" evidence="2">
    <location>
        <begin position="191"/>
        <end position="209"/>
    </location>
</feature>
<reference evidence="3" key="1">
    <citation type="submission" date="2020-06" db="EMBL/GenBank/DDBJ databases">
        <title>Unique genomic features of the anaerobic methanotrophic archaea.</title>
        <authorList>
            <person name="Chadwick G.L."/>
            <person name="Skennerton C.T."/>
            <person name="Laso-Perez R."/>
            <person name="Leu A.O."/>
            <person name="Speth D.R."/>
            <person name="Yu H."/>
            <person name="Morgan-Lang C."/>
            <person name="Hatzenpichler R."/>
            <person name="Goudeau D."/>
            <person name="Malmstrom R."/>
            <person name="Brazelton W.J."/>
            <person name="Woyke T."/>
            <person name="Hallam S.J."/>
            <person name="Tyson G.W."/>
            <person name="Wegener G."/>
            <person name="Boetius A."/>
            <person name="Orphan V."/>
        </authorList>
    </citation>
    <scope>NUCLEOTIDE SEQUENCE</scope>
</reference>
<gene>
    <name evidence="3" type="ORF">LLFONJKP_00008</name>
</gene>
<protein>
    <submittedName>
        <fullName evidence="3">Uncharacterized protein</fullName>
    </submittedName>
</protein>
<name>A0A7G9YIQ3_9EURY</name>